<feature type="domain" description="Transcription factor CBF/NF-Y/archaeal histone" evidence="7">
    <location>
        <begin position="31"/>
        <end position="93"/>
    </location>
</feature>
<dbReference type="GO" id="GO:0008622">
    <property type="term" value="C:epsilon DNA polymerase complex"/>
    <property type="evidence" value="ECO:0007669"/>
    <property type="project" value="TreeGrafter"/>
</dbReference>
<feature type="region of interest" description="Disordered" evidence="6">
    <location>
        <begin position="119"/>
        <end position="237"/>
    </location>
</feature>
<dbReference type="CDD" id="cd22928">
    <property type="entry name" value="HFD_POLE3_DPB4"/>
    <property type="match status" value="1"/>
</dbReference>
<dbReference type="InterPro" id="IPR003958">
    <property type="entry name" value="CBFA_NFYB_domain"/>
</dbReference>
<accession>A0A1E3QNY1</accession>
<dbReference type="PANTHER" id="PTHR46172:SF1">
    <property type="entry name" value="DNA POLYMERASE EPSILON SUBUNIT 3"/>
    <property type="match status" value="1"/>
</dbReference>
<dbReference type="InterPro" id="IPR009072">
    <property type="entry name" value="Histone-fold"/>
</dbReference>
<dbReference type="SUPFAM" id="SSF47113">
    <property type="entry name" value="Histone-fold"/>
    <property type="match status" value="1"/>
</dbReference>
<feature type="compositionally biased region" description="Acidic residues" evidence="6">
    <location>
        <begin position="172"/>
        <end position="200"/>
    </location>
</feature>
<dbReference type="STRING" id="984486.A0A1E3QNY1"/>
<evidence type="ECO:0000256" key="3">
    <source>
        <dbReference type="ARBA" id="ARBA00023242"/>
    </source>
</evidence>
<reference evidence="9" key="1">
    <citation type="submission" date="2016-05" db="EMBL/GenBank/DDBJ databases">
        <title>Comparative genomics of biotechnologically important yeasts.</title>
        <authorList>
            <consortium name="DOE Joint Genome Institute"/>
            <person name="Riley R."/>
            <person name="Haridas S."/>
            <person name="Wolfe K.H."/>
            <person name="Lopes M.R."/>
            <person name="Hittinger C.T."/>
            <person name="Goker M."/>
            <person name="Salamov A."/>
            <person name="Wisecaver J."/>
            <person name="Long T.M."/>
            <person name="Aerts A.L."/>
            <person name="Barry K."/>
            <person name="Choi C."/>
            <person name="Clum A."/>
            <person name="Coughlan A.Y."/>
            <person name="Deshpande S."/>
            <person name="Douglass A.P."/>
            <person name="Hanson S.J."/>
            <person name="Klenk H.-P."/>
            <person name="Labutti K."/>
            <person name="Lapidus A."/>
            <person name="Lindquist E."/>
            <person name="Lipzen A."/>
            <person name="Meier-Kolthoff J.P."/>
            <person name="Ohm R.A."/>
            <person name="Otillar R.P."/>
            <person name="Pangilinan J."/>
            <person name="Peng Y."/>
            <person name="Rokas A."/>
            <person name="Rosa C.A."/>
            <person name="Scheuner C."/>
            <person name="Sibirny A.A."/>
            <person name="Slot J.C."/>
            <person name="Stielow J.B."/>
            <person name="Sun H."/>
            <person name="Kurtzman C.P."/>
            <person name="Blackwell M."/>
            <person name="Grigoriev I.V."/>
            <person name="Jeffries T.W."/>
        </authorList>
    </citation>
    <scope>NUCLEOTIDE SEQUENCE [LARGE SCALE GENOMIC DNA]</scope>
    <source>
        <strain evidence="9">NRRL Y-12698</strain>
    </source>
</reference>
<protein>
    <recommendedName>
        <fullName evidence="4">DNA polymerase epsilon subunit D</fullName>
    </recommendedName>
    <alternativeName>
        <fullName evidence="5">DNA polymerase II subunit D</fullName>
    </alternativeName>
</protein>
<feature type="compositionally biased region" description="Polar residues" evidence="6">
    <location>
        <begin position="134"/>
        <end position="143"/>
    </location>
</feature>
<dbReference type="GeneID" id="30145004"/>
<feature type="compositionally biased region" description="Basic and acidic residues" evidence="6">
    <location>
        <begin position="144"/>
        <end position="161"/>
    </location>
</feature>
<dbReference type="Proteomes" id="UP000094336">
    <property type="component" value="Unassembled WGS sequence"/>
</dbReference>
<comment type="subcellular location">
    <subcellularLocation>
        <location evidence="1">Nucleus</location>
    </subcellularLocation>
</comment>
<keyword evidence="9" id="KW-1185">Reference proteome</keyword>
<dbReference type="GO" id="GO:0046982">
    <property type="term" value="F:protein heterodimerization activity"/>
    <property type="evidence" value="ECO:0007669"/>
    <property type="project" value="InterPro"/>
</dbReference>
<keyword evidence="2" id="KW-0235">DNA replication</keyword>
<dbReference type="GO" id="GO:0031490">
    <property type="term" value="F:chromatin DNA binding"/>
    <property type="evidence" value="ECO:0007669"/>
    <property type="project" value="TreeGrafter"/>
</dbReference>
<dbReference type="InterPro" id="IPR051377">
    <property type="entry name" value="DNA_Pol-Epsilon_Subunit"/>
</dbReference>
<feature type="compositionally biased region" description="Acidic residues" evidence="6">
    <location>
        <begin position="222"/>
        <end position="237"/>
    </location>
</feature>
<dbReference type="OrthoDB" id="1707486at2759"/>
<name>A0A1E3QNY1_9ASCO</name>
<dbReference type="Gene3D" id="1.10.20.10">
    <property type="entry name" value="Histone, subunit A"/>
    <property type="match status" value="1"/>
</dbReference>
<dbReference type="GO" id="GO:0006974">
    <property type="term" value="P:DNA damage response"/>
    <property type="evidence" value="ECO:0007669"/>
    <property type="project" value="TreeGrafter"/>
</dbReference>
<evidence type="ECO:0000259" key="7">
    <source>
        <dbReference type="Pfam" id="PF00808"/>
    </source>
</evidence>
<evidence type="ECO:0000256" key="4">
    <source>
        <dbReference type="ARBA" id="ARBA00039775"/>
    </source>
</evidence>
<dbReference type="GO" id="GO:0008623">
    <property type="term" value="C:CHRAC"/>
    <property type="evidence" value="ECO:0007669"/>
    <property type="project" value="TreeGrafter"/>
</dbReference>
<dbReference type="Pfam" id="PF00808">
    <property type="entry name" value="CBFD_NFYB_HMF"/>
    <property type="match status" value="1"/>
</dbReference>
<dbReference type="GO" id="GO:0031507">
    <property type="term" value="P:heterochromatin formation"/>
    <property type="evidence" value="ECO:0007669"/>
    <property type="project" value="TreeGrafter"/>
</dbReference>
<evidence type="ECO:0000313" key="9">
    <source>
        <dbReference type="Proteomes" id="UP000094336"/>
    </source>
</evidence>
<keyword evidence="3" id="KW-0539">Nucleus</keyword>
<dbReference type="AlphaFoldDB" id="A0A1E3QNY1"/>
<organism evidence="8 9">
    <name type="scientific">Babjeviella inositovora NRRL Y-12698</name>
    <dbReference type="NCBI Taxonomy" id="984486"/>
    <lineage>
        <taxon>Eukaryota</taxon>
        <taxon>Fungi</taxon>
        <taxon>Dikarya</taxon>
        <taxon>Ascomycota</taxon>
        <taxon>Saccharomycotina</taxon>
        <taxon>Pichiomycetes</taxon>
        <taxon>Serinales incertae sedis</taxon>
        <taxon>Babjeviella</taxon>
    </lineage>
</organism>
<gene>
    <name evidence="8" type="ORF">BABINDRAFT_14321</name>
</gene>
<evidence type="ECO:0000256" key="2">
    <source>
        <dbReference type="ARBA" id="ARBA00022705"/>
    </source>
</evidence>
<dbReference type="RefSeq" id="XP_018984015.1">
    <property type="nucleotide sequence ID" value="XM_019127151.1"/>
</dbReference>
<evidence type="ECO:0000256" key="1">
    <source>
        <dbReference type="ARBA" id="ARBA00004123"/>
    </source>
</evidence>
<sequence length="237" mass="26480">MPPKGWRKNNETVTPTAAKAVDPVSIDELLFPKATVNRIAKSVLDEHSLSKDSLIALQRAATVFVNHLFFFARTAARDQGRKTVNSQEVIAALEKSEFASFIPIVRKELESYNKIQELKKKHKEHKDEDITINEAESANTTVQEEPKEGDEPAAKKTKDNAGHAVGRNTSGEDTDEEGADENPDTISQDEEDKDETEEAEERAVQPMEAIDLEEKELRGEDFDNDTVGNEDEAEEED</sequence>
<evidence type="ECO:0000256" key="5">
    <source>
        <dbReference type="ARBA" id="ARBA00042096"/>
    </source>
</evidence>
<proteinExistence type="predicted"/>
<dbReference type="GO" id="GO:0006272">
    <property type="term" value="P:leading strand elongation"/>
    <property type="evidence" value="ECO:0007669"/>
    <property type="project" value="TreeGrafter"/>
</dbReference>
<dbReference type="PANTHER" id="PTHR46172">
    <property type="entry name" value="DNA POLYMERASE EPSILON SUBUNIT 3"/>
    <property type="match status" value="1"/>
</dbReference>
<dbReference type="EMBL" id="KV454434">
    <property type="protein sequence ID" value="ODQ78687.1"/>
    <property type="molecule type" value="Genomic_DNA"/>
</dbReference>
<evidence type="ECO:0000256" key="6">
    <source>
        <dbReference type="SAM" id="MobiDB-lite"/>
    </source>
</evidence>
<evidence type="ECO:0000313" key="8">
    <source>
        <dbReference type="EMBL" id="ODQ78687.1"/>
    </source>
</evidence>